<gene>
    <name evidence="1" type="ORF">PW52_14175</name>
</gene>
<dbReference type="AlphaFoldDB" id="A0A0D7W502"/>
<dbReference type="STRING" id="1435349.PW52_14175"/>
<protein>
    <submittedName>
        <fullName evidence="1">Uncharacterized protein</fullName>
    </submittedName>
</protein>
<keyword evidence="2" id="KW-1185">Reference proteome</keyword>
<proteinExistence type="predicted"/>
<comment type="caution">
    <text evidence="1">The sequence shown here is derived from an EMBL/GenBank/DDBJ whole genome shotgun (WGS) entry which is preliminary data.</text>
</comment>
<dbReference type="PATRIC" id="fig|1435349.4.peg.858"/>
<accession>A0A0D7W502</accession>
<reference evidence="1 2" key="1">
    <citation type="submission" date="2014-11" db="EMBL/GenBank/DDBJ databases">
        <title>Tamlana sedimentorum sp. nov., isolated from shallow sand sediments of the Sea of Japan.</title>
        <authorList>
            <person name="Romanenko L.A."/>
        </authorList>
    </citation>
    <scope>NUCLEOTIDE SEQUENCE [LARGE SCALE GENOMIC DNA]</scope>
    <source>
        <strain evidence="1 2">JCM 19808</strain>
    </source>
</reference>
<dbReference type="RefSeq" id="WP_044633628.1">
    <property type="nucleotide sequence ID" value="NZ_JTDW01000013.1"/>
</dbReference>
<organism evidence="1 2">
    <name type="scientific">Neotamlana sedimentorum</name>
    <dbReference type="NCBI Taxonomy" id="1435349"/>
    <lineage>
        <taxon>Bacteria</taxon>
        <taxon>Pseudomonadati</taxon>
        <taxon>Bacteroidota</taxon>
        <taxon>Flavobacteriia</taxon>
        <taxon>Flavobacteriales</taxon>
        <taxon>Flavobacteriaceae</taxon>
        <taxon>Neotamlana</taxon>
    </lineage>
</organism>
<dbReference type="Proteomes" id="UP000032578">
    <property type="component" value="Unassembled WGS sequence"/>
</dbReference>
<evidence type="ECO:0000313" key="1">
    <source>
        <dbReference type="EMBL" id="KJD33763.1"/>
    </source>
</evidence>
<sequence length="164" mass="18579">MKLLISFLLFLVVVPQKIDLKSVRETYKQSAASQEKTEQLDKILTAVTKNDKPALVAYKGAVIALKAKNAEKIKDKKEGFIEGVSWVEHAIEKSPNDLESRLIRLSIQENSPKILGYKKNITEDKTKLLNGLKSISNSHLKNYIEDYILQSKVFTDEEKAEISM</sequence>
<name>A0A0D7W502_9FLAO</name>
<evidence type="ECO:0000313" key="2">
    <source>
        <dbReference type="Proteomes" id="UP000032578"/>
    </source>
</evidence>
<dbReference type="EMBL" id="JTDW01000013">
    <property type="protein sequence ID" value="KJD33763.1"/>
    <property type="molecule type" value="Genomic_DNA"/>
</dbReference>